<organism evidence="1 2">
    <name type="scientific">Massilia rubra</name>
    <dbReference type="NCBI Taxonomy" id="2607910"/>
    <lineage>
        <taxon>Bacteria</taxon>
        <taxon>Pseudomonadati</taxon>
        <taxon>Pseudomonadota</taxon>
        <taxon>Betaproteobacteria</taxon>
        <taxon>Burkholderiales</taxon>
        <taxon>Oxalobacteraceae</taxon>
        <taxon>Telluria group</taxon>
        <taxon>Massilia</taxon>
    </lineage>
</organism>
<evidence type="ECO:0008006" key="3">
    <source>
        <dbReference type="Google" id="ProtNLM"/>
    </source>
</evidence>
<dbReference type="RefSeq" id="WP_167222074.1">
    <property type="nucleotide sequence ID" value="NZ_VUYU01000002.1"/>
</dbReference>
<protein>
    <recommendedName>
        <fullName evidence="3">Insecticidal crystal toxin domain-containing protein</fullName>
    </recommendedName>
</protein>
<name>A0ABX0LE44_9BURK</name>
<proteinExistence type="predicted"/>
<dbReference type="EMBL" id="VUYU01000002">
    <property type="protein sequence ID" value="NHZ32903.1"/>
    <property type="molecule type" value="Genomic_DNA"/>
</dbReference>
<evidence type="ECO:0000313" key="2">
    <source>
        <dbReference type="Proteomes" id="UP000785613"/>
    </source>
</evidence>
<comment type="caution">
    <text evidence="1">The sequence shown here is derived from an EMBL/GenBank/DDBJ whole genome shotgun (WGS) entry which is preliminary data.</text>
</comment>
<evidence type="ECO:0000313" key="1">
    <source>
        <dbReference type="EMBL" id="NHZ32903.1"/>
    </source>
</evidence>
<accession>A0ABX0LE44</accession>
<reference evidence="1 2" key="1">
    <citation type="submission" date="2019-09" db="EMBL/GenBank/DDBJ databases">
        <title>Taxonomy of Antarctic Massilia spp.: description of Massilia rubra sp. nov., Massilia aquatica sp. nov., Massilia mucilaginosa sp. nov., Massilia frigida sp. nov. isolated from streams, lakes and regoliths.</title>
        <authorList>
            <person name="Holochova P."/>
            <person name="Sedlacek I."/>
            <person name="Kralova S."/>
            <person name="Maslanova I."/>
            <person name="Busse H.-J."/>
            <person name="Stankova E."/>
            <person name="Vrbovska V."/>
            <person name="Kovarovic V."/>
            <person name="Bartak M."/>
            <person name="Svec P."/>
            <person name="Pantucek R."/>
        </authorList>
    </citation>
    <scope>NUCLEOTIDE SEQUENCE [LARGE SCALE GENOMIC DNA]</scope>
    <source>
        <strain evidence="1 2">CCM 8692</strain>
    </source>
</reference>
<keyword evidence="2" id="KW-1185">Reference proteome</keyword>
<dbReference type="Proteomes" id="UP000785613">
    <property type="component" value="Unassembled WGS sequence"/>
</dbReference>
<gene>
    <name evidence="1" type="ORF">F0185_04770</name>
</gene>
<sequence length="234" mass="25891">MIDTIYQENAVSYVFSSVRPPLLRDYPAILSVPTVLLKGQTYTATDQPNSPTVYNDSQHDHWQTYNSFIITRYQVWRLNTPPYHAASNGSHSHSVTSGYDQSKMTKFVQTISVTAGAAGFGMSASVTASLELTSEETQTWSTSTTNVTTLDLKAGNTYDSWTLFDHLEVESQQWYQYEYKGASPPGFTRNGDPQVTVVEIAILNYDDSVADPDAHCVPTIQAVLAHTRGVLHPA</sequence>